<evidence type="ECO:0000313" key="3">
    <source>
        <dbReference type="Proteomes" id="UP001168821"/>
    </source>
</evidence>
<protein>
    <submittedName>
        <fullName evidence="2">Uncharacterized protein</fullName>
    </submittedName>
</protein>
<gene>
    <name evidence="2" type="ORF">Zmor_022673</name>
</gene>
<accession>A0AA38M704</accession>
<dbReference type="AlphaFoldDB" id="A0AA38M704"/>
<evidence type="ECO:0000256" key="1">
    <source>
        <dbReference type="SAM" id="MobiDB-lite"/>
    </source>
</evidence>
<feature type="region of interest" description="Disordered" evidence="1">
    <location>
        <begin position="90"/>
        <end position="114"/>
    </location>
</feature>
<dbReference type="Proteomes" id="UP001168821">
    <property type="component" value="Unassembled WGS sequence"/>
</dbReference>
<keyword evidence="3" id="KW-1185">Reference proteome</keyword>
<proteinExistence type="predicted"/>
<feature type="compositionally biased region" description="Low complexity" evidence="1">
    <location>
        <begin position="90"/>
        <end position="110"/>
    </location>
</feature>
<sequence length="245" mass="27888">MSSLVVLVPGRAGGEGKLPHLFRIDDLLAEKQKPPDAKARKEDIPVPIRTEPNRVIVSTKSLEEPIPRPKSKDYTVSNIIGDNRRQSVDIDTISISSSSSESVRSPRPKSTGLEKQIPHGKLFYYKSNNSFIRYFDDTQKKLFIDSITSDGAYDKTPLEDKEVIGLPKNTFFSCKDNLTVEEYVSEMTLVEKFIPRDFFLFYKFVTGYQICNNNLPVSFLTFLKVYNTNGLKTLLERYVSSLKQN</sequence>
<reference evidence="2" key="1">
    <citation type="journal article" date="2023" name="G3 (Bethesda)">
        <title>Whole genome assemblies of Zophobas morio and Tenebrio molitor.</title>
        <authorList>
            <person name="Kaur S."/>
            <person name="Stinson S.A."/>
            <person name="diCenzo G.C."/>
        </authorList>
    </citation>
    <scope>NUCLEOTIDE SEQUENCE</scope>
    <source>
        <strain evidence="2">QUZm001</strain>
    </source>
</reference>
<name>A0AA38M704_9CUCU</name>
<evidence type="ECO:0000313" key="2">
    <source>
        <dbReference type="EMBL" id="KAJ3644977.1"/>
    </source>
</evidence>
<organism evidence="2 3">
    <name type="scientific">Zophobas morio</name>
    <dbReference type="NCBI Taxonomy" id="2755281"/>
    <lineage>
        <taxon>Eukaryota</taxon>
        <taxon>Metazoa</taxon>
        <taxon>Ecdysozoa</taxon>
        <taxon>Arthropoda</taxon>
        <taxon>Hexapoda</taxon>
        <taxon>Insecta</taxon>
        <taxon>Pterygota</taxon>
        <taxon>Neoptera</taxon>
        <taxon>Endopterygota</taxon>
        <taxon>Coleoptera</taxon>
        <taxon>Polyphaga</taxon>
        <taxon>Cucujiformia</taxon>
        <taxon>Tenebrionidae</taxon>
        <taxon>Zophobas</taxon>
    </lineage>
</organism>
<comment type="caution">
    <text evidence="2">The sequence shown here is derived from an EMBL/GenBank/DDBJ whole genome shotgun (WGS) entry which is preliminary data.</text>
</comment>
<dbReference type="EMBL" id="JALNTZ010000007">
    <property type="protein sequence ID" value="KAJ3644977.1"/>
    <property type="molecule type" value="Genomic_DNA"/>
</dbReference>